<keyword evidence="6" id="KW-1185">Reference proteome</keyword>
<dbReference type="Gene3D" id="3.30.70.270">
    <property type="match status" value="1"/>
</dbReference>
<evidence type="ECO:0000259" key="3">
    <source>
        <dbReference type="PROSITE" id="PS50113"/>
    </source>
</evidence>
<dbReference type="PANTHER" id="PTHR44757">
    <property type="entry name" value="DIGUANYLATE CYCLASE DGCP"/>
    <property type="match status" value="1"/>
</dbReference>
<reference evidence="5 6" key="1">
    <citation type="submission" date="2023-08" db="EMBL/GenBank/DDBJ databases">
        <title>Alcaligenaceae gen. nov., a novel taxon isolated from the sludge of Yixing Pesticide Factory.</title>
        <authorList>
            <person name="Ruan L."/>
        </authorList>
    </citation>
    <scope>NUCLEOTIDE SEQUENCE [LARGE SCALE GENOMIC DNA]</scope>
    <source>
        <strain evidence="5 6">LG-2</strain>
    </source>
</reference>
<dbReference type="CDD" id="cd12915">
    <property type="entry name" value="PDC2_DGC_like"/>
    <property type="match status" value="1"/>
</dbReference>
<dbReference type="SUPFAM" id="SSF55073">
    <property type="entry name" value="Nucleotide cyclase"/>
    <property type="match status" value="1"/>
</dbReference>
<protein>
    <submittedName>
        <fullName evidence="5">Diguanylate cyclase</fullName>
        <ecNumber evidence="5">2.7.7.65</ecNumber>
    </submittedName>
</protein>
<keyword evidence="1" id="KW-0472">Membrane</keyword>
<evidence type="ECO:0000313" key="6">
    <source>
        <dbReference type="Proteomes" id="UP001232156"/>
    </source>
</evidence>
<evidence type="ECO:0000313" key="5">
    <source>
        <dbReference type="EMBL" id="MDR4125444.1"/>
    </source>
</evidence>
<dbReference type="InterPro" id="IPR001610">
    <property type="entry name" value="PAC"/>
</dbReference>
<dbReference type="PROSITE" id="PS50112">
    <property type="entry name" value="PAS"/>
    <property type="match status" value="1"/>
</dbReference>
<dbReference type="Pfam" id="PF00989">
    <property type="entry name" value="PAS"/>
    <property type="match status" value="1"/>
</dbReference>
<proteinExistence type="predicted"/>
<dbReference type="Pfam" id="PF22588">
    <property type="entry name" value="dCache_1_like"/>
    <property type="match status" value="1"/>
</dbReference>
<dbReference type="RefSeq" id="WP_347286657.1">
    <property type="nucleotide sequence ID" value="NZ_JAUZQE010000009.1"/>
</dbReference>
<dbReference type="GO" id="GO:0052621">
    <property type="term" value="F:diguanylate cyclase activity"/>
    <property type="evidence" value="ECO:0007669"/>
    <property type="project" value="UniProtKB-EC"/>
</dbReference>
<organism evidence="5 6">
    <name type="scientific">Yanghanlia caeni</name>
    <dbReference type="NCBI Taxonomy" id="3064283"/>
    <lineage>
        <taxon>Bacteria</taxon>
        <taxon>Pseudomonadati</taxon>
        <taxon>Pseudomonadota</taxon>
        <taxon>Betaproteobacteria</taxon>
        <taxon>Burkholderiales</taxon>
        <taxon>Alcaligenaceae</taxon>
        <taxon>Yanghanlia</taxon>
    </lineage>
</organism>
<dbReference type="InterPro" id="IPR029787">
    <property type="entry name" value="Nucleotide_cyclase"/>
</dbReference>
<dbReference type="EMBL" id="JAUZQE010000009">
    <property type="protein sequence ID" value="MDR4125444.1"/>
    <property type="molecule type" value="Genomic_DNA"/>
</dbReference>
<accession>A0ABU1D4T5</accession>
<name>A0ABU1D4T5_9BURK</name>
<dbReference type="SMART" id="SM00091">
    <property type="entry name" value="PAS"/>
    <property type="match status" value="1"/>
</dbReference>
<sequence length="530" mass="57951">MNIIVAVACALLVVLIWLSTLQRTAFEREQAIEAAMQPNSNLAIAFEQQVVRTLRAAEQVAAFVREQYLVHRRAIRLEDWVESGVIRESLFTVVSIVDETGAVVDSSLGVLDVNYADRAFFTAQIDNEHDTLYVNAPVTGRVSGQTRVPMSLRITRPDGSFGGVVVLSVEPAAFTDFYSSADLGTQGLLELTGDDGVVRARKVGRDTTHGHSAQALSWYAQHQTRPAGSFVDDGAAVDGVSRIVSYRSVAGYPLLVAVGTAYADEIAPVMQRRAVYLTLAVAGSLGLIAFALLFVLLATRQRQANAALQTSEALYRATFHQAATGIAHIAPDGHILGANEKFCAMLGYDEATLRNMSILDLSEPENRQSVCEFIKQRLAVPSTDFSSEIEKAYRRRDGSRLWVCEALGVVRDGAGNPDFLVAVTQDITARKELEARLLHDAMHDSLTRLPNRNLFHDRLAQVLAAARRHGRMAAVLYLDLDGFKLVNDAHGHAIGDVLLQQVAGRLRRSVRAEDLVARFSGDEFGVVLER</sequence>
<keyword evidence="5" id="KW-0548">Nucleotidyltransferase</keyword>
<dbReference type="NCBIfam" id="TIGR00254">
    <property type="entry name" value="GGDEF"/>
    <property type="match status" value="1"/>
</dbReference>
<comment type="caution">
    <text evidence="5">The sequence shown here is derived from an EMBL/GenBank/DDBJ whole genome shotgun (WGS) entry which is preliminary data.</text>
</comment>
<dbReference type="PANTHER" id="PTHR44757:SF2">
    <property type="entry name" value="BIOFILM ARCHITECTURE MAINTENANCE PROTEIN MBAA"/>
    <property type="match status" value="1"/>
</dbReference>
<dbReference type="InterPro" id="IPR052155">
    <property type="entry name" value="Biofilm_reg_signaling"/>
</dbReference>
<dbReference type="InterPro" id="IPR013767">
    <property type="entry name" value="PAS_fold"/>
</dbReference>
<dbReference type="CDD" id="cd01949">
    <property type="entry name" value="GGDEF"/>
    <property type="match status" value="1"/>
</dbReference>
<dbReference type="SUPFAM" id="SSF55785">
    <property type="entry name" value="PYP-like sensor domain (PAS domain)"/>
    <property type="match status" value="1"/>
</dbReference>
<dbReference type="EC" id="2.7.7.65" evidence="5"/>
<evidence type="ECO:0000256" key="1">
    <source>
        <dbReference type="SAM" id="Phobius"/>
    </source>
</evidence>
<feature type="transmembrane region" description="Helical" evidence="1">
    <location>
        <begin position="274"/>
        <end position="298"/>
    </location>
</feature>
<dbReference type="PROSITE" id="PS50887">
    <property type="entry name" value="GGDEF"/>
    <property type="match status" value="1"/>
</dbReference>
<keyword evidence="1" id="KW-0812">Transmembrane</keyword>
<dbReference type="Gene3D" id="3.30.450.20">
    <property type="entry name" value="PAS domain"/>
    <property type="match status" value="3"/>
</dbReference>
<dbReference type="InterPro" id="IPR043128">
    <property type="entry name" value="Rev_trsase/Diguanyl_cyclase"/>
</dbReference>
<dbReference type="SMART" id="SM00267">
    <property type="entry name" value="GGDEF"/>
    <property type="match status" value="1"/>
</dbReference>
<dbReference type="NCBIfam" id="TIGR00229">
    <property type="entry name" value="sensory_box"/>
    <property type="match status" value="1"/>
</dbReference>
<dbReference type="Proteomes" id="UP001232156">
    <property type="component" value="Unassembled WGS sequence"/>
</dbReference>
<dbReference type="CDD" id="cd00130">
    <property type="entry name" value="PAS"/>
    <property type="match status" value="1"/>
</dbReference>
<dbReference type="InterPro" id="IPR054327">
    <property type="entry name" value="His-kinase-like_sensor"/>
</dbReference>
<dbReference type="Pfam" id="PF00990">
    <property type="entry name" value="GGDEF"/>
    <property type="match status" value="1"/>
</dbReference>
<dbReference type="InterPro" id="IPR000160">
    <property type="entry name" value="GGDEF_dom"/>
</dbReference>
<dbReference type="InterPro" id="IPR000014">
    <property type="entry name" value="PAS"/>
</dbReference>
<dbReference type="CDD" id="cd12914">
    <property type="entry name" value="PDC1_DGC_like"/>
    <property type="match status" value="1"/>
</dbReference>
<evidence type="ECO:0000259" key="2">
    <source>
        <dbReference type="PROSITE" id="PS50112"/>
    </source>
</evidence>
<feature type="domain" description="PAC" evidence="3">
    <location>
        <begin position="387"/>
        <end position="439"/>
    </location>
</feature>
<dbReference type="SMART" id="SM00086">
    <property type="entry name" value="PAC"/>
    <property type="match status" value="1"/>
</dbReference>
<feature type="domain" description="PAS" evidence="2">
    <location>
        <begin position="311"/>
        <end position="381"/>
    </location>
</feature>
<dbReference type="PROSITE" id="PS50113">
    <property type="entry name" value="PAC"/>
    <property type="match status" value="1"/>
</dbReference>
<keyword evidence="5" id="KW-0808">Transferase</keyword>
<keyword evidence="1" id="KW-1133">Transmembrane helix</keyword>
<dbReference type="InterPro" id="IPR035965">
    <property type="entry name" value="PAS-like_dom_sf"/>
</dbReference>
<gene>
    <name evidence="5" type="ORF">Q8947_05550</name>
</gene>
<feature type="domain" description="GGDEF" evidence="4">
    <location>
        <begin position="471"/>
        <end position="530"/>
    </location>
</feature>
<evidence type="ECO:0000259" key="4">
    <source>
        <dbReference type="PROSITE" id="PS50887"/>
    </source>
</evidence>
<dbReference type="InterPro" id="IPR000700">
    <property type="entry name" value="PAS-assoc_C"/>
</dbReference>